<dbReference type="PANTHER" id="PTHR42951:SF14">
    <property type="entry name" value="METALLO-BETA-LACTAMASE SUPERFAMILY PROTEIN"/>
    <property type="match status" value="1"/>
</dbReference>
<dbReference type="Pfam" id="PF00753">
    <property type="entry name" value="Lactamase_B"/>
    <property type="match status" value="1"/>
</dbReference>
<dbReference type="EMBL" id="PHWZ01000328">
    <property type="protein sequence ID" value="TEY45784.1"/>
    <property type="molecule type" value="Genomic_DNA"/>
</dbReference>
<sequence>MELNNQHNVILQIHNRLILTPMGLATKIQHLATPLSWDVFHAPELPVVDPPHNYTTSPTSFTLPHGQSTAVLVDAPVSIETSNALADWVLEIIGSKTLTHIYITHGHGDHFFGIPILQRFPGVIAIATARTIAHVAEQLSYAEFIEFWSATFPDQIPTHNETIQPLPLDGKFYLEGHLLQAVEVGQSDTYNTTVLHVPSLDLVITGNAVHGECFQYLVETNTAQLRAEWIRAVDKIENLRPKIVVPSYKQIWDGYGTDHFGKTRQYIKDWENLLEVATSASDLKEKITALYPQRVGDWILGISIDECEGKGRDFFPTPGSRYERIQSVPCNQGNREQFKRGRVNSLSTSSLGARYN</sequence>
<organism evidence="2 3">
    <name type="scientific">Botryotinia calthae</name>
    <dbReference type="NCBI Taxonomy" id="38488"/>
    <lineage>
        <taxon>Eukaryota</taxon>
        <taxon>Fungi</taxon>
        <taxon>Dikarya</taxon>
        <taxon>Ascomycota</taxon>
        <taxon>Pezizomycotina</taxon>
        <taxon>Leotiomycetes</taxon>
        <taxon>Helotiales</taxon>
        <taxon>Sclerotiniaceae</taxon>
        <taxon>Botryotinia</taxon>
    </lineage>
</organism>
<accession>A0A4Y8CU48</accession>
<evidence type="ECO:0000313" key="3">
    <source>
        <dbReference type="Proteomes" id="UP000297299"/>
    </source>
</evidence>
<dbReference type="InterPro" id="IPR001279">
    <property type="entry name" value="Metallo-B-lactamas"/>
</dbReference>
<protein>
    <recommendedName>
        <fullName evidence="1">Metallo-beta-lactamase domain-containing protein</fullName>
    </recommendedName>
</protein>
<dbReference type="STRING" id="38488.A0A4Y8CU48"/>
<reference evidence="2 3" key="1">
    <citation type="submission" date="2017-11" db="EMBL/GenBank/DDBJ databases">
        <title>Comparative genomics of Botrytis spp.</title>
        <authorList>
            <person name="Valero-Jimenez C.A."/>
            <person name="Tapia P."/>
            <person name="Veloso J."/>
            <person name="Silva-Moreno E."/>
            <person name="Staats M."/>
            <person name="Valdes J.H."/>
            <person name="Van Kan J.A.L."/>
        </authorList>
    </citation>
    <scope>NUCLEOTIDE SEQUENCE [LARGE SCALE GENOMIC DNA]</scope>
    <source>
        <strain evidence="2 3">MUCL2830</strain>
    </source>
</reference>
<dbReference type="OrthoDB" id="536211at2759"/>
<dbReference type="InterPro" id="IPR036866">
    <property type="entry name" value="RibonucZ/Hydroxyglut_hydro"/>
</dbReference>
<dbReference type="InterPro" id="IPR050855">
    <property type="entry name" value="NDM-1-like"/>
</dbReference>
<comment type="caution">
    <text evidence="2">The sequence shown here is derived from an EMBL/GenBank/DDBJ whole genome shotgun (WGS) entry which is preliminary data.</text>
</comment>
<dbReference type="SMART" id="SM00849">
    <property type="entry name" value="Lactamase_B"/>
    <property type="match status" value="1"/>
</dbReference>
<keyword evidence="3" id="KW-1185">Reference proteome</keyword>
<feature type="domain" description="Metallo-beta-lactamase" evidence="1">
    <location>
        <begin position="58"/>
        <end position="248"/>
    </location>
</feature>
<dbReference type="PANTHER" id="PTHR42951">
    <property type="entry name" value="METALLO-BETA-LACTAMASE DOMAIN-CONTAINING"/>
    <property type="match status" value="1"/>
</dbReference>
<dbReference type="AlphaFoldDB" id="A0A4Y8CU48"/>
<dbReference type="Proteomes" id="UP000297299">
    <property type="component" value="Unassembled WGS sequence"/>
</dbReference>
<evidence type="ECO:0000259" key="1">
    <source>
        <dbReference type="SMART" id="SM00849"/>
    </source>
</evidence>
<gene>
    <name evidence="2" type="ORF">BOTCAL_0329g00150</name>
</gene>
<dbReference type="Gene3D" id="3.60.15.10">
    <property type="entry name" value="Ribonuclease Z/Hydroxyacylglutathione hydrolase-like"/>
    <property type="match status" value="1"/>
</dbReference>
<dbReference type="SUPFAM" id="SSF56281">
    <property type="entry name" value="Metallo-hydrolase/oxidoreductase"/>
    <property type="match status" value="1"/>
</dbReference>
<proteinExistence type="predicted"/>
<evidence type="ECO:0000313" key="2">
    <source>
        <dbReference type="EMBL" id="TEY45784.1"/>
    </source>
</evidence>
<name>A0A4Y8CU48_9HELO</name>
<dbReference type="CDD" id="cd07739">
    <property type="entry name" value="metallo-hydrolase-like_MBL-fold"/>
    <property type="match status" value="1"/>
</dbReference>